<comment type="subcellular location">
    <subcellularLocation>
        <location evidence="1 8">Cell membrane</location>
        <topology evidence="1 8">Multi-pass membrane protein</topology>
    </subcellularLocation>
</comment>
<evidence type="ECO:0000256" key="8">
    <source>
        <dbReference type="RuleBase" id="RU363041"/>
    </source>
</evidence>
<evidence type="ECO:0000256" key="5">
    <source>
        <dbReference type="ARBA" id="ARBA00022692"/>
    </source>
</evidence>
<dbReference type="InterPro" id="IPR052017">
    <property type="entry name" value="TSUP"/>
</dbReference>
<evidence type="ECO:0000256" key="1">
    <source>
        <dbReference type="ARBA" id="ARBA00004651"/>
    </source>
</evidence>
<feature type="transmembrane region" description="Helical" evidence="8">
    <location>
        <begin position="141"/>
        <end position="170"/>
    </location>
</feature>
<evidence type="ECO:0000256" key="4">
    <source>
        <dbReference type="ARBA" id="ARBA00022475"/>
    </source>
</evidence>
<name>A0ABQ6J1V8_9GAMM</name>
<organism evidence="9 10">
    <name type="scientific">Shewanella glacialipiscicola</name>
    <dbReference type="NCBI Taxonomy" id="614069"/>
    <lineage>
        <taxon>Bacteria</taxon>
        <taxon>Pseudomonadati</taxon>
        <taxon>Pseudomonadota</taxon>
        <taxon>Gammaproteobacteria</taxon>
        <taxon>Alteromonadales</taxon>
        <taxon>Shewanellaceae</taxon>
        <taxon>Shewanella</taxon>
    </lineage>
</organism>
<dbReference type="PANTHER" id="PTHR30269:SF0">
    <property type="entry name" value="MEMBRANE TRANSPORTER PROTEIN YFCA-RELATED"/>
    <property type="match status" value="1"/>
</dbReference>
<feature type="transmembrane region" description="Helical" evidence="8">
    <location>
        <begin position="182"/>
        <end position="201"/>
    </location>
</feature>
<reference evidence="10" key="1">
    <citation type="journal article" date="2019" name="Int. J. Syst. Evol. Microbiol.">
        <title>The Global Catalogue of Microorganisms (GCM) 10K type strain sequencing project: providing services to taxonomists for standard genome sequencing and annotation.</title>
        <authorList>
            <consortium name="The Broad Institute Genomics Platform"/>
            <consortium name="The Broad Institute Genome Sequencing Center for Infectious Disease"/>
            <person name="Wu L."/>
            <person name="Ma J."/>
        </authorList>
    </citation>
    <scope>NUCLEOTIDE SEQUENCE [LARGE SCALE GENOMIC DNA]</scope>
    <source>
        <strain evidence="10">NBRC 102030</strain>
    </source>
</reference>
<evidence type="ECO:0000313" key="9">
    <source>
        <dbReference type="EMBL" id="GMA81438.1"/>
    </source>
</evidence>
<evidence type="ECO:0000313" key="10">
    <source>
        <dbReference type="Proteomes" id="UP001157046"/>
    </source>
</evidence>
<feature type="transmembrane region" description="Helical" evidence="8">
    <location>
        <begin position="28"/>
        <end position="54"/>
    </location>
</feature>
<protein>
    <recommendedName>
        <fullName evidence="8">Probable membrane transporter protein</fullName>
    </recommendedName>
</protein>
<keyword evidence="7 8" id="KW-0472">Membrane</keyword>
<dbReference type="EMBL" id="BSUY01000001">
    <property type="protein sequence ID" value="GMA81438.1"/>
    <property type="molecule type" value="Genomic_DNA"/>
</dbReference>
<keyword evidence="3" id="KW-0813">Transport</keyword>
<keyword evidence="4 8" id="KW-1003">Cell membrane</keyword>
<comment type="similarity">
    <text evidence="2 8">Belongs to the 4-toluene sulfonate uptake permease (TSUP) (TC 2.A.102) family.</text>
</comment>
<evidence type="ECO:0000256" key="3">
    <source>
        <dbReference type="ARBA" id="ARBA00022448"/>
    </source>
</evidence>
<evidence type="ECO:0000256" key="6">
    <source>
        <dbReference type="ARBA" id="ARBA00022989"/>
    </source>
</evidence>
<feature type="transmembrane region" description="Helical" evidence="8">
    <location>
        <begin position="208"/>
        <end position="228"/>
    </location>
</feature>
<feature type="transmembrane region" description="Helical" evidence="8">
    <location>
        <begin position="98"/>
        <end position="120"/>
    </location>
</feature>
<sequence length="253" mass="26426">MDWLIIALAGFLGGMLNAVAGGGSFITLLALVFVGVPPIAANATGTAALLPGYIASAWRFRKDIEYPASLSFKNLILIALIGGSIGAGILLTTSEQVFATLIPWLILLATAAFIIGPWLIKRRMALQGMSTSSTPALRPITALLMLAAVCIYGGYFNGGLGIILLASFGLMGQTNLHGMNGLKNLISALLTAIAVVIYALGNVIDGQYLLLLAIMAIIGGYVGAVLAYRISQPLLRGFIVIVGLTMALGFFIR</sequence>
<comment type="caution">
    <text evidence="9">The sequence shown here is derived from an EMBL/GenBank/DDBJ whole genome shotgun (WGS) entry which is preliminary data.</text>
</comment>
<dbReference type="InterPro" id="IPR002781">
    <property type="entry name" value="TM_pro_TauE-like"/>
</dbReference>
<dbReference type="Proteomes" id="UP001157046">
    <property type="component" value="Unassembled WGS sequence"/>
</dbReference>
<dbReference type="PANTHER" id="PTHR30269">
    <property type="entry name" value="TRANSMEMBRANE PROTEIN YFCA"/>
    <property type="match status" value="1"/>
</dbReference>
<proteinExistence type="inferred from homology"/>
<keyword evidence="6 8" id="KW-1133">Transmembrane helix</keyword>
<dbReference type="Pfam" id="PF01925">
    <property type="entry name" value="TauE"/>
    <property type="match status" value="1"/>
</dbReference>
<dbReference type="RefSeq" id="WP_220772769.1">
    <property type="nucleotide sequence ID" value="NZ_BPFC01000015.1"/>
</dbReference>
<keyword evidence="10" id="KW-1185">Reference proteome</keyword>
<evidence type="ECO:0000256" key="2">
    <source>
        <dbReference type="ARBA" id="ARBA00009142"/>
    </source>
</evidence>
<evidence type="ECO:0000256" key="7">
    <source>
        <dbReference type="ARBA" id="ARBA00023136"/>
    </source>
</evidence>
<accession>A0ABQ6J1V8</accession>
<gene>
    <name evidence="9" type="ORF">GCM10025855_09710</name>
</gene>
<feature type="transmembrane region" description="Helical" evidence="8">
    <location>
        <begin position="75"/>
        <end position="92"/>
    </location>
</feature>
<keyword evidence="5 8" id="KW-0812">Transmembrane</keyword>
<feature type="transmembrane region" description="Helical" evidence="8">
    <location>
        <begin position="234"/>
        <end position="252"/>
    </location>
</feature>